<sequence length="99" mass="10976">MRVKGKASPAAKHCLSPFWKFLHIMNGRGYSSVGSALDLCSVGRCQREFDPRFGGNLFHRVNFVCRLSSVSEPPPVYTTLGVHVKDPTIDKRVFPGKIA</sequence>
<accession>A0AAN9BXE0</accession>
<organism evidence="1 2">
    <name type="scientific">Littorina saxatilis</name>
    <dbReference type="NCBI Taxonomy" id="31220"/>
    <lineage>
        <taxon>Eukaryota</taxon>
        <taxon>Metazoa</taxon>
        <taxon>Spiralia</taxon>
        <taxon>Lophotrochozoa</taxon>
        <taxon>Mollusca</taxon>
        <taxon>Gastropoda</taxon>
        <taxon>Caenogastropoda</taxon>
        <taxon>Littorinimorpha</taxon>
        <taxon>Littorinoidea</taxon>
        <taxon>Littorinidae</taxon>
        <taxon>Littorina</taxon>
    </lineage>
</organism>
<gene>
    <name evidence="1" type="ORF">V1264_012238</name>
</gene>
<reference evidence="1 2" key="1">
    <citation type="submission" date="2024-02" db="EMBL/GenBank/DDBJ databases">
        <title>Chromosome-scale genome assembly of the rough periwinkle Littorina saxatilis.</title>
        <authorList>
            <person name="De Jode A."/>
            <person name="Faria R."/>
            <person name="Formenti G."/>
            <person name="Sims Y."/>
            <person name="Smith T.P."/>
            <person name="Tracey A."/>
            <person name="Wood J.M.D."/>
            <person name="Zagrodzka Z.B."/>
            <person name="Johannesson K."/>
            <person name="Butlin R.K."/>
            <person name="Leder E.H."/>
        </authorList>
    </citation>
    <scope>NUCLEOTIDE SEQUENCE [LARGE SCALE GENOMIC DNA]</scope>
    <source>
        <strain evidence="1">Snail1</strain>
        <tissue evidence="1">Muscle</tissue>
    </source>
</reference>
<evidence type="ECO:0000313" key="1">
    <source>
        <dbReference type="EMBL" id="KAK7112854.1"/>
    </source>
</evidence>
<keyword evidence="2" id="KW-1185">Reference proteome</keyword>
<comment type="caution">
    <text evidence="1">The sequence shown here is derived from an EMBL/GenBank/DDBJ whole genome shotgun (WGS) entry which is preliminary data.</text>
</comment>
<proteinExistence type="predicted"/>
<dbReference type="Proteomes" id="UP001374579">
    <property type="component" value="Unassembled WGS sequence"/>
</dbReference>
<dbReference type="AlphaFoldDB" id="A0AAN9BXE0"/>
<protein>
    <submittedName>
        <fullName evidence="1">Uncharacterized protein</fullName>
    </submittedName>
</protein>
<evidence type="ECO:0000313" key="2">
    <source>
        <dbReference type="Proteomes" id="UP001374579"/>
    </source>
</evidence>
<name>A0AAN9BXE0_9CAEN</name>
<dbReference type="EMBL" id="JBAMIC010000002">
    <property type="protein sequence ID" value="KAK7112854.1"/>
    <property type="molecule type" value="Genomic_DNA"/>
</dbReference>